<dbReference type="EMBL" id="CP032869">
    <property type="protein sequence ID" value="AYL94038.1"/>
    <property type="molecule type" value="Genomic_DNA"/>
</dbReference>
<dbReference type="KEGG" id="muh:HYN43_001445"/>
<keyword evidence="2" id="KW-1185">Reference proteome</keyword>
<evidence type="ECO:0000313" key="1">
    <source>
        <dbReference type="EMBL" id="AYL94038.1"/>
    </source>
</evidence>
<reference evidence="1 2" key="1">
    <citation type="submission" date="2018-10" db="EMBL/GenBank/DDBJ databases">
        <title>Genome sequencing of Mucilaginibacter sp. HYN0043.</title>
        <authorList>
            <person name="Kim M."/>
            <person name="Yi H."/>
        </authorList>
    </citation>
    <scope>NUCLEOTIDE SEQUENCE [LARGE SCALE GENOMIC DNA]</scope>
    <source>
        <strain evidence="1 2">HYN0043</strain>
    </source>
</reference>
<sequence>MGKDRILISELGVGISDFLFIGILTVDVSEPGFGEIFWFKGFCLNQNLQNLRISRMVASYIDLLRSSVMSA</sequence>
<gene>
    <name evidence="1" type="ORF">HYN43_001445</name>
</gene>
<protein>
    <submittedName>
        <fullName evidence="1">Uncharacterized protein</fullName>
    </submittedName>
</protein>
<evidence type="ECO:0000313" key="2">
    <source>
        <dbReference type="Proteomes" id="UP000270046"/>
    </source>
</evidence>
<organism evidence="1 2">
    <name type="scientific">Mucilaginibacter celer</name>
    <dbReference type="NCBI Taxonomy" id="2305508"/>
    <lineage>
        <taxon>Bacteria</taxon>
        <taxon>Pseudomonadati</taxon>
        <taxon>Bacteroidota</taxon>
        <taxon>Sphingobacteriia</taxon>
        <taxon>Sphingobacteriales</taxon>
        <taxon>Sphingobacteriaceae</taxon>
        <taxon>Mucilaginibacter</taxon>
    </lineage>
</organism>
<dbReference type="Proteomes" id="UP000270046">
    <property type="component" value="Chromosome"/>
</dbReference>
<accession>A0A494VRP6</accession>
<dbReference type="AlphaFoldDB" id="A0A494VRP6"/>
<proteinExistence type="predicted"/>
<name>A0A494VRP6_9SPHI</name>